<keyword evidence="10" id="KW-1185">Reference proteome</keyword>
<protein>
    <submittedName>
        <fullName evidence="9">Putative serine/threonine-protein kinase pats1</fullName>
    </submittedName>
</protein>
<dbReference type="PROSITE" id="PS00108">
    <property type="entry name" value="PROTEIN_KINASE_ST"/>
    <property type="match status" value="1"/>
</dbReference>
<feature type="compositionally biased region" description="Low complexity" evidence="7">
    <location>
        <begin position="507"/>
        <end position="520"/>
    </location>
</feature>
<dbReference type="InterPro" id="IPR001245">
    <property type="entry name" value="Ser-Thr/Tyr_kinase_cat_dom"/>
</dbReference>
<dbReference type="GeneID" id="25728922"/>
<evidence type="ECO:0000256" key="4">
    <source>
        <dbReference type="ARBA" id="ARBA00022777"/>
    </source>
</evidence>
<dbReference type="Proteomes" id="UP000054498">
    <property type="component" value="Unassembled WGS sequence"/>
</dbReference>
<accession>A0A0D2MW49</accession>
<dbReference type="GO" id="GO:0005524">
    <property type="term" value="F:ATP binding"/>
    <property type="evidence" value="ECO:0007669"/>
    <property type="project" value="UniProtKB-UniRule"/>
</dbReference>
<evidence type="ECO:0000256" key="6">
    <source>
        <dbReference type="PROSITE-ProRule" id="PRU10141"/>
    </source>
</evidence>
<evidence type="ECO:0000256" key="5">
    <source>
        <dbReference type="ARBA" id="ARBA00022840"/>
    </source>
</evidence>
<dbReference type="InterPro" id="IPR051681">
    <property type="entry name" value="Ser/Thr_Kinases-Pseudokinases"/>
</dbReference>
<keyword evidence="5 6" id="KW-0067">ATP-binding</keyword>
<evidence type="ECO:0000313" key="9">
    <source>
        <dbReference type="EMBL" id="KIZ06790.1"/>
    </source>
</evidence>
<keyword evidence="1" id="KW-0723">Serine/threonine-protein kinase</keyword>
<feature type="region of interest" description="Disordered" evidence="7">
    <location>
        <begin position="507"/>
        <end position="530"/>
    </location>
</feature>
<dbReference type="EMBL" id="KK100330">
    <property type="protein sequence ID" value="KIZ06790.1"/>
    <property type="molecule type" value="Genomic_DNA"/>
</dbReference>
<dbReference type="Pfam" id="PF00069">
    <property type="entry name" value="Pkinase"/>
    <property type="match status" value="1"/>
</dbReference>
<evidence type="ECO:0000313" key="10">
    <source>
        <dbReference type="Proteomes" id="UP000054498"/>
    </source>
</evidence>
<evidence type="ECO:0000256" key="7">
    <source>
        <dbReference type="SAM" id="MobiDB-lite"/>
    </source>
</evidence>
<name>A0A0D2MW49_9CHLO</name>
<feature type="compositionally biased region" description="Gly residues" evidence="7">
    <location>
        <begin position="340"/>
        <end position="350"/>
    </location>
</feature>
<evidence type="ECO:0000256" key="1">
    <source>
        <dbReference type="ARBA" id="ARBA00022527"/>
    </source>
</evidence>
<dbReference type="InterPro" id="IPR017441">
    <property type="entry name" value="Protein_kinase_ATP_BS"/>
</dbReference>
<dbReference type="GO" id="GO:0004674">
    <property type="term" value="F:protein serine/threonine kinase activity"/>
    <property type="evidence" value="ECO:0007669"/>
    <property type="project" value="UniProtKB-KW"/>
</dbReference>
<feature type="region of interest" description="Disordered" evidence="7">
    <location>
        <begin position="335"/>
        <end position="357"/>
    </location>
</feature>
<gene>
    <name evidence="9" type="ORF">MNEG_1164</name>
</gene>
<dbReference type="InterPro" id="IPR000719">
    <property type="entry name" value="Prot_kinase_dom"/>
</dbReference>
<dbReference type="PANTHER" id="PTHR44329:SF214">
    <property type="entry name" value="PROTEIN KINASE DOMAIN-CONTAINING PROTEIN"/>
    <property type="match status" value="1"/>
</dbReference>
<dbReference type="STRING" id="145388.A0A0D2MW49"/>
<sequence length="895" mass="93041">MGGCVSSTAADISDFAAPPITGGGHACKDDGKQWAASSDSTDGSAIIKARDQDSAAASASGAAEYAAAGKPVLGCTGRVGSLTLTRMRSTTRAALHLEFLSEIQGLQQQMALVNDNALMGLQEAAELLATQLGADLIAIWVVPRDAPACSVLMAAHGEGAAVLQQSIVLQEAGGGGGGEGGGRPRVGAPVGFCTPDVAAEGAENVDVIPHDLLSGRTALRSFVQVPIGSAHSQMGAVLLAKRDPAAFDGSWWKVRLHVASTGLLPHVRHAQVQQMAALLRCMDETQDPVALISVLLRSASRYMLRACSMRMSARLALLPGDGGSKALLFEPGRTSCSGSTGSGGAGGKGAPGSPRAQLVAPGDAEADVVTSYLPMANTLLASAIGQQQARFISDCGQYMQTCVRPARDVFTRSSELVSSVVVVPLIAGEHEPLGALYFALDVPCEFANIQDTLLGFISGVTPLLHNKLAGRAEALSALLAKAGRKASQALSLTETLSRELPSVLELPAISSSGDPSSPSHVGGGGGAAAVSGGEASVLQQQIRSKSRASSAQVSAQPELSVGECLGRGGFGVVYSGRWHRVPVAVKVMPTRNNEREAMQDAVEMAVLSTVQHPNIVSVYSCLTDMVECEGLDASASTGGALRTRYRRLRPEEDPEGEATAFNIVVMELCDRGTLREAIKGGLLHRQLPGGAIGVELSAAIEVLLDVAYATQYLHSMQLVHGDIKLENILLKSDNSRALKVIPKLADFGLTRILNDSDHSVNLDGAGTVTHLAPEMFKAGTKITKAVDAYAFGILMWEAYTSKRAYSGLPREAVIERVYKSGMRPRFPPTAPPAFVALAEECWHSDPSRRPPFNEIAERLDLIATELLSPAAAAARAAAGAARSAGGGAAEGNVGV</sequence>
<dbReference type="SUPFAM" id="SSF56112">
    <property type="entry name" value="Protein kinase-like (PK-like)"/>
    <property type="match status" value="1"/>
</dbReference>
<reference evidence="9 10" key="1">
    <citation type="journal article" date="2013" name="BMC Genomics">
        <title>Reconstruction of the lipid metabolism for the microalga Monoraphidium neglectum from its genome sequence reveals characteristics suitable for biofuel production.</title>
        <authorList>
            <person name="Bogen C."/>
            <person name="Al-Dilaimi A."/>
            <person name="Albersmeier A."/>
            <person name="Wichmann J."/>
            <person name="Grundmann M."/>
            <person name="Rupp O."/>
            <person name="Lauersen K.J."/>
            <person name="Blifernez-Klassen O."/>
            <person name="Kalinowski J."/>
            <person name="Goesmann A."/>
            <person name="Mussgnug J.H."/>
            <person name="Kruse O."/>
        </authorList>
    </citation>
    <scope>NUCLEOTIDE SEQUENCE [LARGE SCALE GENOMIC DNA]</scope>
    <source>
        <strain evidence="9 10">SAG 48.87</strain>
    </source>
</reference>
<dbReference type="RefSeq" id="XP_013905809.1">
    <property type="nucleotide sequence ID" value="XM_014050355.1"/>
</dbReference>
<evidence type="ECO:0000256" key="2">
    <source>
        <dbReference type="ARBA" id="ARBA00022679"/>
    </source>
</evidence>
<dbReference type="OrthoDB" id="26722at2759"/>
<dbReference type="AlphaFoldDB" id="A0A0D2MW49"/>
<keyword evidence="2" id="KW-0808">Transferase</keyword>
<dbReference type="SMART" id="SM00220">
    <property type="entry name" value="S_TKc"/>
    <property type="match status" value="1"/>
</dbReference>
<evidence type="ECO:0000256" key="3">
    <source>
        <dbReference type="ARBA" id="ARBA00022741"/>
    </source>
</evidence>
<dbReference type="PANTHER" id="PTHR44329">
    <property type="entry name" value="SERINE/THREONINE-PROTEIN KINASE TNNI3K-RELATED"/>
    <property type="match status" value="1"/>
</dbReference>
<dbReference type="InterPro" id="IPR008271">
    <property type="entry name" value="Ser/Thr_kinase_AS"/>
</dbReference>
<dbReference type="InterPro" id="IPR011009">
    <property type="entry name" value="Kinase-like_dom_sf"/>
</dbReference>
<dbReference type="PROSITE" id="PS00107">
    <property type="entry name" value="PROTEIN_KINASE_ATP"/>
    <property type="match status" value="1"/>
</dbReference>
<dbReference type="Gene3D" id="1.10.510.10">
    <property type="entry name" value="Transferase(Phosphotransferase) domain 1"/>
    <property type="match status" value="1"/>
</dbReference>
<keyword evidence="3 6" id="KW-0547">Nucleotide-binding</keyword>
<proteinExistence type="predicted"/>
<dbReference type="Gene3D" id="3.30.200.20">
    <property type="entry name" value="Phosphorylase Kinase, domain 1"/>
    <property type="match status" value="1"/>
</dbReference>
<dbReference type="PRINTS" id="PR00109">
    <property type="entry name" value="TYRKINASE"/>
</dbReference>
<organism evidence="9 10">
    <name type="scientific">Monoraphidium neglectum</name>
    <dbReference type="NCBI Taxonomy" id="145388"/>
    <lineage>
        <taxon>Eukaryota</taxon>
        <taxon>Viridiplantae</taxon>
        <taxon>Chlorophyta</taxon>
        <taxon>core chlorophytes</taxon>
        <taxon>Chlorophyceae</taxon>
        <taxon>CS clade</taxon>
        <taxon>Sphaeropleales</taxon>
        <taxon>Selenastraceae</taxon>
        <taxon>Monoraphidium</taxon>
    </lineage>
</organism>
<keyword evidence="4 9" id="KW-0418">Kinase</keyword>
<dbReference type="PROSITE" id="PS50011">
    <property type="entry name" value="PROTEIN_KINASE_DOM"/>
    <property type="match status" value="1"/>
</dbReference>
<dbReference type="KEGG" id="mng:MNEG_1164"/>
<evidence type="ECO:0000259" key="8">
    <source>
        <dbReference type="PROSITE" id="PS50011"/>
    </source>
</evidence>
<feature type="domain" description="Protein kinase" evidence="8">
    <location>
        <begin position="559"/>
        <end position="862"/>
    </location>
</feature>
<feature type="binding site" evidence="6">
    <location>
        <position position="586"/>
    </location>
    <ligand>
        <name>ATP</name>
        <dbReference type="ChEBI" id="CHEBI:30616"/>
    </ligand>
</feature>